<evidence type="ECO:0000256" key="2">
    <source>
        <dbReference type="ARBA" id="ARBA00022603"/>
    </source>
</evidence>
<evidence type="ECO:0000256" key="6">
    <source>
        <dbReference type="HAMAP-Rule" id="MF_00658"/>
    </source>
</evidence>
<dbReference type="Proteomes" id="UP001519306">
    <property type="component" value="Unassembled WGS sequence"/>
</dbReference>
<dbReference type="HAMAP" id="MF_00658">
    <property type="entry name" value="23SrRNA_methyltr_H"/>
    <property type="match status" value="1"/>
</dbReference>
<dbReference type="SUPFAM" id="SSF75217">
    <property type="entry name" value="alpha/beta knot"/>
    <property type="match status" value="1"/>
</dbReference>
<dbReference type="GO" id="GO:0008168">
    <property type="term" value="F:methyltransferase activity"/>
    <property type="evidence" value="ECO:0007669"/>
    <property type="project" value="UniProtKB-KW"/>
</dbReference>
<keyword evidence="2 6" id="KW-0489">Methyltransferase</keyword>
<sequence>MNINIIAVGRVKEKYILNGIAEFKKRLTPHAKINIIEVSDEAAPENLSNSEMEMVKAKEGEKILKKIKDQDYVITLEIKGKNLSSEDFAKKIENIQLNGKSTIDFVIGGSLGLSEEVMKRSNFALSFSDMTFPHQLMRLILIEQIYRAFRIINNFPYHK</sequence>
<feature type="binding site" evidence="6">
    <location>
        <position position="108"/>
    </location>
    <ligand>
        <name>S-adenosyl-L-methionine</name>
        <dbReference type="ChEBI" id="CHEBI:59789"/>
    </ligand>
</feature>
<keyword evidence="6" id="KW-0963">Cytoplasm</keyword>
<organism evidence="7 8">
    <name type="scientific">Peptoniphilus stercorisuis</name>
    <dbReference type="NCBI Taxonomy" id="1436965"/>
    <lineage>
        <taxon>Bacteria</taxon>
        <taxon>Bacillati</taxon>
        <taxon>Bacillota</taxon>
        <taxon>Tissierellia</taxon>
        <taxon>Tissierellales</taxon>
        <taxon>Peptoniphilaceae</taxon>
        <taxon>Peptoniphilus</taxon>
    </lineage>
</organism>
<comment type="function">
    <text evidence="6">Specifically methylates the pseudouridine at position 1915 (m3Psi1915) in 23S rRNA.</text>
</comment>
<evidence type="ECO:0000256" key="3">
    <source>
        <dbReference type="ARBA" id="ARBA00022679"/>
    </source>
</evidence>
<dbReference type="NCBIfam" id="TIGR00246">
    <property type="entry name" value="tRNA_RlmH_YbeA"/>
    <property type="match status" value="1"/>
</dbReference>
<dbReference type="PANTHER" id="PTHR33603">
    <property type="entry name" value="METHYLTRANSFERASE"/>
    <property type="match status" value="1"/>
</dbReference>
<dbReference type="Gene3D" id="3.40.1280.10">
    <property type="match status" value="1"/>
</dbReference>
<evidence type="ECO:0000313" key="7">
    <source>
        <dbReference type="EMBL" id="MBP2025531.1"/>
    </source>
</evidence>
<dbReference type="RefSeq" id="WP_210060823.1">
    <property type="nucleotide sequence ID" value="NZ_JAGGLJ010000009.1"/>
</dbReference>
<feature type="binding site" evidence="6">
    <location>
        <begin position="127"/>
        <end position="132"/>
    </location>
    <ligand>
        <name>S-adenosyl-L-methionine</name>
        <dbReference type="ChEBI" id="CHEBI:59789"/>
    </ligand>
</feature>
<evidence type="ECO:0000313" key="8">
    <source>
        <dbReference type="Proteomes" id="UP001519306"/>
    </source>
</evidence>
<dbReference type="CDD" id="cd18081">
    <property type="entry name" value="RlmH-like"/>
    <property type="match status" value="1"/>
</dbReference>
<evidence type="ECO:0000256" key="5">
    <source>
        <dbReference type="ARBA" id="ARBA00038303"/>
    </source>
</evidence>
<comment type="caution">
    <text evidence="7">The sequence shown here is derived from an EMBL/GenBank/DDBJ whole genome shotgun (WGS) entry which is preliminary data.</text>
</comment>
<keyword evidence="1 6" id="KW-0698">rRNA processing</keyword>
<comment type="similarity">
    <text evidence="5 6">Belongs to the RNA methyltransferase RlmH family.</text>
</comment>
<keyword evidence="8" id="KW-1185">Reference proteome</keyword>
<comment type="subcellular location">
    <subcellularLocation>
        <location evidence="6">Cytoplasm</location>
    </subcellularLocation>
</comment>
<dbReference type="PIRSF" id="PIRSF004505">
    <property type="entry name" value="MT_bac"/>
    <property type="match status" value="1"/>
</dbReference>
<dbReference type="InterPro" id="IPR029026">
    <property type="entry name" value="tRNA_m1G_MTases_N"/>
</dbReference>
<proteinExistence type="inferred from homology"/>
<name>A0ABS4KED6_9FIRM</name>
<dbReference type="Pfam" id="PF02590">
    <property type="entry name" value="SPOUT_MTase"/>
    <property type="match status" value="1"/>
</dbReference>
<evidence type="ECO:0000256" key="1">
    <source>
        <dbReference type="ARBA" id="ARBA00022552"/>
    </source>
</evidence>
<dbReference type="PANTHER" id="PTHR33603:SF1">
    <property type="entry name" value="RIBOSOMAL RNA LARGE SUBUNIT METHYLTRANSFERASE H"/>
    <property type="match status" value="1"/>
</dbReference>
<reference evidence="7 8" key="1">
    <citation type="submission" date="2021-03" db="EMBL/GenBank/DDBJ databases">
        <title>Genomic Encyclopedia of Type Strains, Phase IV (KMG-IV): sequencing the most valuable type-strain genomes for metagenomic binning, comparative biology and taxonomic classification.</title>
        <authorList>
            <person name="Goeker M."/>
        </authorList>
    </citation>
    <scope>NUCLEOTIDE SEQUENCE [LARGE SCALE GENOMIC DNA]</scope>
    <source>
        <strain evidence="7 8">DSM 27563</strain>
    </source>
</reference>
<comment type="subunit">
    <text evidence="6">Homodimer.</text>
</comment>
<comment type="catalytic activity">
    <reaction evidence="6">
        <text>pseudouridine(1915) in 23S rRNA + S-adenosyl-L-methionine = N(3)-methylpseudouridine(1915) in 23S rRNA + S-adenosyl-L-homocysteine + H(+)</text>
        <dbReference type="Rhea" id="RHEA:42752"/>
        <dbReference type="Rhea" id="RHEA-COMP:10221"/>
        <dbReference type="Rhea" id="RHEA-COMP:10222"/>
        <dbReference type="ChEBI" id="CHEBI:15378"/>
        <dbReference type="ChEBI" id="CHEBI:57856"/>
        <dbReference type="ChEBI" id="CHEBI:59789"/>
        <dbReference type="ChEBI" id="CHEBI:65314"/>
        <dbReference type="ChEBI" id="CHEBI:74486"/>
        <dbReference type="EC" id="2.1.1.177"/>
    </reaction>
</comment>
<keyword evidence="3 6" id="KW-0808">Transferase</keyword>
<dbReference type="EC" id="2.1.1.177" evidence="6"/>
<feature type="binding site" evidence="6">
    <location>
        <position position="76"/>
    </location>
    <ligand>
        <name>S-adenosyl-L-methionine</name>
        <dbReference type="ChEBI" id="CHEBI:59789"/>
    </ligand>
</feature>
<dbReference type="GO" id="GO:0032259">
    <property type="term" value="P:methylation"/>
    <property type="evidence" value="ECO:0007669"/>
    <property type="project" value="UniProtKB-KW"/>
</dbReference>
<accession>A0ABS4KED6</accession>
<gene>
    <name evidence="6" type="primary">rlmH</name>
    <name evidence="7" type="ORF">J2Z71_001074</name>
</gene>
<dbReference type="EMBL" id="JAGGLJ010000009">
    <property type="protein sequence ID" value="MBP2025531.1"/>
    <property type="molecule type" value="Genomic_DNA"/>
</dbReference>
<keyword evidence="4 6" id="KW-0949">S-adenosyl-L-methionine</keyword>
<dbReference type="InterPro" id="IPR029028">
    <property type="entry name" value="Alpha/beta_knot_MTases"/>
</dbReference>
<protein>
    <recommendedName>
        <fullName evidence="6">Ribosomal RNA large subunit methyltransferase H</fullName>
        <ecNumber evidence="6">2.1.1.177</ecNumber>
    </recommendedName>
    <alternativeName>
        <fullName evidence="6">23S rRNA (pseudouridine1915-N3)-methyltransferase</fullName>
    </alternativeName>
    <alternativeName>
        <fullName evidence="6">23S rRNA m3Psi1915 methyltransferase</fullName>
    </alternativeName>
    <alternativeName>
        <fullName evidence="6">rRNA (pseudouridine-N3-)-methyltransferase RlmH</fullName>
    </alternativeName>
</protein>
<dbReference type="NCBIfam" id="NF000985">
    <property type="entry name" value="PRK00103.1-3"/>
    <property type="match status" value="1"/>
</dbReference>
<dbReference type="InterPro" id="IPR003742">
    <property type="entry name" value="RlmH-like"/>
</dbReference>
<evidence type="ECO:0000256" key="4">
    <source>
        <dbReference type="ARBA" id="ARBA00022691"/>
    </source>
</evidence>